<accession>A0A810N520</accession>
<name>A0A810N520_9ACTN</name>
<dbReference type="KEGG" id="pry:Prubr_50610"/>
<proteinExistence type="predicted"/>
<sequence length="60" mass="6612">MAAHPPKPGHSELTLYLCWPPARPVPLHTRVRVAGSRWSIEELSQTGKGQVGLGHYQVRG</sequence>
<evidence type="ECO:0000313" key="2">
    <source>
        <dbReference type="Proteomes" id="UP000680866"/>
    </source>
</evidence>
<organism evidence="1 2">
    <name type="scientific">Polymorphospora rubra</name>
    <dbReference type="NCBI Taxonomy" id="338584"/>
    <lineage>
        <taxon>Bacteria</taxon>
        <taxon>Bacillati</taxon>
        <taxon>Actinomycetota</taxon>
        <taxon>Actinomycetes</taxon>
        <taxon>Micromonosporales</taxon>
        <taxon>Micromonosporaceae</taxon>
        <taxon>Polymorphospora</taxon>
    </lineage>
</organism>
<reference evidence="1" key="1">
    <citation type="submission" date="2020-08" db="EMBL/GenBank/DDBJ databases">
        <title>Whole genome shotgun sequence of Polymorphospora rubra NBRC 101157.</title>
        <authorList>
            <person name="Komaki H."/>
            <person name="Tamura T."/>
        </authorList>
    </citation>
    <scope>NUCLEOTIDE SEQUENCE</scope>
    <source>
        <strain evidence="1">NBRC 101157</strain>
    </source>
</reference>
<keyword evidence="2" id="KW-1185">Reference proteome</keyword>
<dbReference type="EMBL" id="AP023359">
    <property type="protein sequence ID" value="BCJ68040.1"/>
    <property type="molecule type" value="Genomic_DNA"/>
</dbReference>
<protein>
    <submittedName>
        <fullName evidence="1">Uncharacterized protein</fullName>
    </submittedName>
</protein>
<dbReference type="Proteomes" id="UP000680866">
    <property type="component" value="Chromosome"/>
</dbReference>
<evidence type="ECO:0000313" key="1">
    <source>
        <dbReference type="EMBL" id="BCJ68040.1"/>
    </source>
</evidence>
<dbReference type="AlphaFoldDB" id="A0A810N520"/>
<gene>
    <name evidence="1" type="ORF">Prubr_50610</name>
</gene>